<sequence length="145" mass="16539">MKRVRYNLSIAVFVLLRRGDEICMLRRSGTGWMDGFYSLPAGGLEEKETLSAAACREAREEIGVSISAANLRLAHSMHVWTEDRSWMGHFFTCSEWQGVPYLAEPDKHSELTWQHIANLPADTIPYVQQAIGQIISHHPYSEYGW</sequence>
<protein>
    <submittedName>
        <fullName evidence="4">NUDIX domain-containing protein</fullName>
    </submittedName>
</protein>
<comment type="caution">
    <text evidence="4">The sequence shown here is derived from an EMBL/GenBank/DDBJ whole genome shotgun (WGS) entry which is preliminary data.</text>
</comment>
<evidence type="ECO:0000259" key="3">
    <source>
        <dbReference type="PROSITE" id="PS51462"/>
    </source>
</evidence>
<dbReference type="PANTHER" id="PTHR43046:SF16">
    <property type="entry name" value="ADP-RIBOSE PYROPHOSPHATASE YJHB-RELATED"/>
    <property type="match status" value="1"/>
</dbReference>
<dbReference type="SUPFAM" id="SSF55811">
    <property type="entry name" value="Nudix"/>
    <property type="match status" value="1"/>
</dbReference>
<proteinExistence type="predicted"/>
<dbReference type="PROSITE" id="PS51462">
    <property type="entry name" value="NUDIX"/>
    <property type="match status" value="1"/>
</dbReference>
<dbReference type="Proteomes" id="UP000585363">
    <property type="component" value="Unassembled WGS sequence"/>
</dbReference>
<dbReference type="InterPro" id="IPR020084">
    <property type="entry name" value="NUDIX_hydrolase_CS"/>
</dbReference>
<reference evidence="4 5" key="1">
    <citation type="submission" date="2020-01" db="EMBL/GenBank/DDBJ databases">
        <authorList>
            <person name="Lee S.D."/>
        </authorList>
    </citation>
    <scope>NUCLEOTIDE SEQUENCE [LARGE SCALE GENOMIC DNA]</scope>
    <source>
        <strain evidence="4 5">SAP-1</strain>
    </source>
</reference>
<accession>A0A848MMF5</accession>
<evidence type="ECO:0000313" key="5">
    <source>
        <dbReference type="Proteomes" id="UP000585363"/>
    </source>
</evidence>
<evidence type="ECO:0000256" key="1">
    <source>
        <dbReference type="ARBA" id="ARBA00001946"/>
    </source>
</evidence>
<dbReference type="Pfam" id="PF00293">
    <property type="entry name" value="NUDIX"/>
    <property type="match status" value="1"/>
</dbReference>
<dbReference type="InterPro" id="IPR000086">
    <property type="entry name" value="NUDIX_hydrolase_dom"/>
</dbReference>
<name>A0A848MMF5_9GAMM</name>
<evidence type="ECO:0000313" key="4">
    <source>
        <dbReference type="EMBL" id="NMP27354.1"/>
    </source>
</evidence>
<organism evidence="4 5">
    <name type="scientific">Rouxiella aceris</name>
    <dbReference type="NCBI Taxonomy" id="2703884"/>
    <lineage>
        <taxon>Bacteria</taxon>
        <taxon>Pseudomonadati</taxon>
        <taxon>Pseudomonadota</taxon>
        <taxon>Gammaproteobacteria</taxon>
        <taxon>Enterobacterales</taxon>
        <taxon>Yersiniaceae</taxon>
        <taxon>Rouxiella</taxon>
    </lineage>
</organism>
<comment type="cofactor">
    <cofactor evidence="1">
        <name>Mg(2+)</name>
        <dbReference type="ChEBI" id="CHEBI:18420"/>
    </cofactor>
</comment>
<dbReference type="PROSITE" id="PS00893">
    <property type="entry name" value="NUDIX_BOX"/>
    <property type="match status" value="1"/>
</dbReference>
<dbReference type="AlphaFoldDB" id="A0A848MMF5"/>
<keyword evidence="5" id="KW-1185">Reference proteome</keyword>
<reference evidence="4 5" key="2">
    <citation type="submission" date="2020-06" db="EMBL/GenBank/DDBJ databases">
        <title>Polyphasic characterization of a Rahnella strain isolated from tree sap.</title>
        <authorList>
            <person name="Kim I.S."/>
        </authorList>
    </citation>
    <scope>NUCLEOTIDE SEQUENCE [LARGE SCALE GENOMIC DNA]</scope>
    <source>
        <strain evidence="4 5">SAP-1</strain>
    </source>
</reference>
<dbReference type="CDD" id="cd04683">
    <property type="entry name" value="NUDIX_Hydrolase"/>
    <property type="match status" value="1"/>
</dbReference>
<keyword evidence="2" id="KW-0378">Hydrolase</keyword>
<evidence type="ECO:0000256" key="2">
    <source>
        <dbReference type="ARBA" id="ARBA00022801"/>
    </source>
</evidence>
<gene>
    <name evidence="4" type="ORF">GW590_10795</name>
</gene>
<dbReference type="RefSeq" id="WP_169403070.1">
    <property type="nucleotide sequence ID" value="NZ_JAADJU010000005.1"/>
</dbReference>
<dbReference type="GO" id="GO:0016787">
    <property type="term" value="F:hydrolase activity"/>
    <property type="evidence" value="ECO:0007669"/>
    <property type="project" value="UniProtKB-KW"/>
</dbReference>
<dbReference type="PANTHER" id="PTHR43046">
    <property type="entry name" value="GDP-MANNOSE MANNOSYL HYDROLASE"/>
    <property type="match status" value="1"/>
</dbReference>
<dbReference type="Gene3D" id="3.90.79.10">
    <property type="entry name" value="Nucleoside Triphosphate Pyrophosphohydrolase"/>
    <property type="match status" value="1"/>
</dbReference>
<dbReference type="InterPro" id="IPR015797">
    <property type="entry name" value="NUDIX_hydrolase-like_dom_sf"/>
</dbReference>
<dbReference type="EMBL" id="JAADJU010000005">
    <property type="protein sequence ID" value="NMP27354.1"/>
    <property type="molecule type" value="Genomic_DNA"/>
</dbReference>
<feature type="domain" description="Nudix hydrolase" evidence="3">
    <location>
        <begin position="5"/>
        <end position="136"/>
    </location>
</feature>